<organism evidence="1">
    <name type="scientific">Arundo donax</name>
    <name type="common">Giant reed</name>
    <name type="synonym">Donax arundinaceus</name>
    <dbReference type="NCBI Taxonomy" id="35708"/>
    <lineage>
        <taxon>Eukaryota</taxon>
        <taxon>Viridiplantae</taxon>
        <taxon>Streptophyta</taxon>
        <taxon>Embryophyta</taxon>
        <taxon>Tracheophyta</taxon>
        <taxon>Spermatophyta</taxon>
        <taxon>Magnoliopsida</taxon>
        <taxon>Liliopsida</taxon>
        <taxon>Poales</taxon>
        <taxon>Poaceae</taxon>
        <taxon>PACMAD clade</taxon>
        <taxon>Arundinoideae</taxon>
        <taxon>Arundineae</taxon>
        <taxon>Arundo</taxon>
    </lineage>
</organism>
<evidence type="ECO:0000313" key="1">
    <source>
        <dbReference type="EMBL" id="JAD50024.1"/>
    </source>
</evidence>
<reference evidence="1" key="1">
    <citation type="submission" date="2014-09" db="EMBL/GenBank/DDBJ databases">
        <authorList>
            <person name="Magalhaes I.L.F."/>
            <person name="Oliveira U."/>
            <person name="Santos F.R."/>
            <person name="Vidigal T.H.D.A."/>
            <person name="Brescovit A.D."/>
            <person name="Santos A.J."/>
        </authorList>
    </citation>
    <scope>NUCLEOTIDE SEQUENCE</scope>
    <source>
        <tissue evidence="1">Shoot tissue taken approximately 20 cm above the soil surface</tissue>
    </source>
</reference>
<protein>
    <submittedName>
        <fullName evidence="1">Uncharacterized protein</fullName>
    </submittedName>
</protein>
<name>A0A0A9AEF9_ARUDO</name>
<proteinExistence type="predicted"/>
<reference evidence="1" key="2">
    <citation type="journal article" date="2015" name="Data Brief">
        <title>Shoot transcriptome of the giant reed, Arundo donax.</title>
        <authorList>
            <person name="Barrero R.A."/>
            <person name="Guerrero F.D."/>
            <person name="Moolhuijzen P."/>
            <person name="Goolsby J.A."/>
            <person name="Tidwell J."/>
            <person name="Bellgard S.E."/>
            <person name="Bellgard M.I."/>
        </authorList>
    </citation>
    <scope>NUCLEOTIDE SEQUENCE</scope>
    <source>
        <tissue evidence="1">Shoot tissue taken approximately 20 cm above the soil surface</tissue>
    </source>
</reference>
<accession>A0A0A9AEF9</accession>
<dbReference type="AlphaFoldDB" id="A0A0A9AEF9"/>
<sequence>MPQILSKHLNSSNSPNMFKKWVLTFLESTDGLPALYSSLIMLLVQMSC</sequence>
<dbReference type="EMBL" id="GBRH01247871">
    <property type="protein sequence ID" value="JAD50024.1"/>
    <property type="molecule type" value="Transcribed_RNA"/>
</dbReference>